<name>A0A550CD38_9AGAR</name>
<accession>A0A550CD38</accession>
<comment type="caution">
    <text evidence="1">The sequence shown here is derived from an EMBL/GenBank/DDBJ whole genome shotgun (WGS) entry which is preliminary data.</text>
</comment>
<gene>
    <name evidence="1" type="ORF">BD626DRAFT_53359</name>
</gene>
<dbReference type="AlphaFoldDB" id="A0A550CD38"/>
<organism evidence="1 2">
    <name type="scientific">Schizophyllum amplum</name>
    <dbReference type="NCBI Taxonomy" id="97359"/>
    <lineage>
        <taxon>Eukaryota</taxon>
        <taxon>Fungi</taxon>
        <taxon>Dikarya</taxon>
        <taxon>Basidiomycota</taxon>
        <taxon>Agaricomycotina</taxon>
        <taxon>Agaricomycetes</taxon>
        <taxon>Agaricomycetidae</taxon>
        <taxon>Agaricales</taxon>
        <taxon>Schizophyllaceae</taxon>
        <taxon>Schizophyllum</taxon>
    </lineage>
</organism>
<proteinExistence type="predicted"/>
<dbReference type="Proteomes" id="UP000320762">
    <property type="component" value="Unassembled WGS sequence"/>
</dbReference>
<protein>
    <submittedName>
        <fullName evidence="1">Uncharacterized protein</fullName>
    </submittedName>
</protein>
<keyword evidence="2" id="KW-1185">Reference proteome</keyword>
<dbReference type="EMBL" id="VDMD01000012">
    <property type="protein sequence ID" value="TRM62715.1"/>
    <property type="molecule type" value="Genomic_DNA"/>
</dbReference>
<reference evidence="1 2" key="1">
    <citation type="journal article" date="2019" name="New Phytol.">
        <title>Comparative genomics reveals unique wood-decay strategies and fruiting body development in the Schizophyllaceae.</title>
        <authorList>
            <person name="Almasi E."/>
            <person name="Sahu N."/>
            <person name="Krizsan K."/>
            <person name="Balint B."/>
            <person name="Kovacs G.M."/>
            <person name="Kiss B."/>
            <person name="Cseklye J."/>
            <person name="Drula E."/>
            <person name="Henrissat B."/>
            <person name="Nagy I."/>
            <person name="Chovatia M."/>
            <person name="Adam C."/>
            <person name="LaButti K."/>
            <person name="Lipzen A."/>
            <person name="Riley R."/>
            <person name="Grigoriev I.V."/>
            <person name="Nagy L.G."/>
        </authorList>
    </citation>
    <scope>NUCLEOTIDE SEQUENCE [LARGE SCALE GENOMIC DNA]</scope>
    <source>
        <strain evidence="1 2">NL-1724</strain>
    </source>
</reference>
<sequence length="161" mass="17856">MRKRSLGTLGKRPRLPSRYEAVRTWGSIAALLNVQRAEGEETLVPSRRLHAAAVQGDRLGLGHAQVRQGEQVAKVWLMSQGEAARPYEAPLRTYENSHSPCIRISSAAHVFEEICVSQRTLTPTLLHGGRLACTHCVQRCDFIFHSPRLTVLPSSYEVASS</sequence>
<evidence type="ECO:0000313" key="1">
    <source>
        <dbReference type="EMBL" id="TRM62715.1"/>
    </source>
</evidence>
<evidence type="ECO:0000313" key="2">
    <source>
        <dbReference type="Proteomes" id="UP000320762"/>
    </source>
</evidence>